<accession>A0A445CZM7</accession>
<dbReference type="STRING" id="3818.A0A445CZM7"/>
<dbReference type="EMBL" id="SDMP01000005">
    <property type="protein sequence ID" value="RYR56365.1"/>
    <property type="molecule type" value="Genomic_DNA"/>
</dbReference>
<dbReference type="PANTHER" id="PTHR31973">
    <property type="entry name" value="POLYPROTEIN, PUTATIVE-RELATED"/>
    <property type="match status" value="1"/>
</dbReference>
<dbReference type="Pfam" id="PF10551">
    <property type="entry name" value="MULE"/>
    <property type="match status" value="1"/>
</dbReference>
<feature type="domain" description="MULE transposase" evidence="1">
    <location>
        <begin position="363"/>
        <end position="462"/>
    </location>
</feature>
<proteinExistence type="predicted"/>
<name>A0A445CZM7_ARAHY</name>
<comment type="caution">
    <text evidence="2">The sequence shown here is derived from an EMBL/GenBank/DDBJ whole genome shotgun (WGS) entry which is preliminary data.</text>
</comment>
<dbReference type="AlphaFoldDB" id="A0A445CZM7"/>
<reference evidence="2 3" key="1">
    <citation type="submission" date="2019-01" db="EMBL/GenBank/DDBJ databases">
        <title>Sequencing of cultivated peanut Arachis hypogaea provides insights into genome evolution and oil improvement.</title>
        <authorList>
            <person name="Chen X."/>
        </authorList>
    </citation>
    <scope>NUCLEOTIDE SEQUENCE [LARGE SCALE GENOMIC DNA]</scope>
    <source>
        <strain evidence="3">cv. Fuhuasheng</strain>
        <tissue evidence="2">Leaves</tissue>
    </source>
</reference>
<evidence type="ECO:0000313" key="3">
    <source>
        <dbReference type="Proteomes" id="UP000289738"/>
    </source>
</evidence>
<sequence>MNNNISFKIYYNGQILSVTAEGVIFMCNNPCISVLSFMVSFEEFKSYICQNIDPYMPKRVTNILYRRPILVFGEFVQFHAMCINDDTSLQEMLSIYHQAQSQVSVIELYVEFDQLPNTVEQHDHDFDWKSYNGDSEEEYEGNYDFVDPNADEEQEDCTIESDVEYVTNALTSEHPFEEPSFMHALDLDAMNAPEFPEYANADPPVVEDGKFVIGMEFKSREAVIKAAKDYTIHRGVDYRDHSKLDSDTIAEAIKPLVEADPSIKVRLVIADVQSKFNYTISYRKAWLAKQKAVEKIFEGWKASYEALPTWFEAMVKIESSTAIEYETLSCYRGDELAQDVRVLNQIFWSFYPCIRAFRHCKPVIQVDGTHLFEKYKGALLVAVSQDGNNNIVPIAFALVEGETSDAWFFFLRHLRTRVVTKDGVGLIFDRHESIRSAVSRCDGAWEPPRAKHMFCIRYIASNFSRKFKASFMQKLVVNIGYSRTVDEYEIRYQRLRSQVTEKIQQDLIAAGNIMVSSFDRQNGVFEVQEMSSGVEYVLVPELYS</sequence>
<keyword evidence="3" id="KW-1185">Reference proteome</keyword>
<evidence type="ECO:0000259" key="1">
    <source>
        <dbReference type="Pfam" id="PF10551"/>
    </source>
</evidence>
<organism evidence="2 3">
    <name type="scientific">Arachis hypogaea</name>
    <name type="common">Peanut</name>
    <dbReference type="NCBI Taxonomy" id="3818"/>
    <lineage>
        <taxon>Eukaryota</taxon>
        <taxon>Viridiplantae</taxon>
        <taxon>Streptophyta</taxon>
        <taxon>Embryophyta</taxon>
        <taxon>Tracheophyta</taxon>
        <taxon>Spermatophyta</taxon>
        <taxon>Magnoliopsida</taxon>
        <taxon>eudicotyledons</taxon>
        <taxon>Gunneridae</taxon>
        <taxon>Pentapetalae</taxon>
        <taxon>rosids</taxon>
        <taxon>fabids</taxon>
        <taxon>Fabales</taxon>
        <taxon>Fabaceae</taxon>
        <taxon>Papilionoideae</taxon>
        <taxon>50 kb inversion clade</taxon>
        <taxon>dalbergioids sensu lato</taxon>
        <taxon>Dalbergieae</taxon>
        <taxon>Pterocarpus clade</taxon>
        <taxon>Arachis</taxon>
    </lineage>
</organism>
<dbReference type="InterPro" id="IPR018289">
    <property type="entry name" value="MULE_transposase_dom"/>
</dbReference>
<dbReference type="PANTHER" id="PTHR31973:SF195">
    <property type="entry name" value="MUDR FAMILY TRANSPOSASE"/>
    <property type="match status" value="1"/>
</dbReference>
<dbReference type="Proteomes" id="UP000289738">
    <property type="component" value="Chromosome A05"/>
</dbReference>
<gene>
    <name evidence="2" type="ORF">Ahy_A05g022081</name>
</gene>
<protein>
    <recommendedName>
        <fullName evidence="1">MULE transposase domain-containing protein</fullName>
    </recommendedName>
</protein>
<evidence type="ECO:0000313" key="2">
    <source>
        <dbReference type="EMBL" id="RYR56365.1"/>
    </source>
</evidence>